<organism evidence="1 2">
    <name type="scientific">Melipona quadrifasciata</name>
    <dbReference type="NCBI Taxonomy" id="166423"/>
    <lineage>
        <taxon>Eukaryota</taxon>
        <taxon>Metazoa</taxon>
        <taxon>Ecdysozoa</taxon>
        <taxon>Arthropoda</taxon>
        <taxon>Hexapoda</taxon>
        <taxon>Insecta</taxon>
        <taxon>Pterygota</taxon>
        <taxon>Neoptera</taxon>
        <taxon>Endopterygota</taxon>
        <taxon>Hymenoptera</taxon>
        <taxon>Apocrita</taxon>
        <taxon>Aculeata</taxon>
        <taxon>Apoidea</taxon>
        <taxon>Anthophila</taxon>
        <taxon>Apidae</taxon>
        <taxon>Melipona</taxon>
    </lineage>
</organism>
<evidence type="ECO:0000313" key="2">
    <source>
        <dbReference type="Proteomes" id="UP000053105"/>
    </source>
</evidence>
<sequence length="261" mass="29291">MGRGRNYTLWRSNDIVLETPKTGIRDISPAAVKGKTREPQRSGQQCSRFTVALTQCVQRKSFFLYGKTCTKHVVACIEHQRSWNPRPGIPQLRVSNIDWHKPQVAARLASRSCRSPTLSKAVCGTLLGWVINRALAGSCNNKRLWDNLNLLISLTIVLITFPLPEAVRSVIKVKSCEVSASKAQVPIQGVRFQSTNAIHRIISQQKFLMYVTSFSNVLAELLNLPVIVNSTITSQKSLAGERKSNCENLSREEHRFTKLLH</sequence>
<dbReference type="AlphaFoldDB" id="A0A0M9A9Q3"/>
<gene>
    <name evidence="1" type="ORF">WN51_08488</name>
</gene>
<dbReference type="Proteomes" id="UP000053105">
    <property type="component" value="Unassembled WGS sequence"/>
</dbReference>
<evidence type="ECO:0000313" key="1">
    <source>
        <dbReference type="EMBL" id="KOX78729.1"/>
    </source>
</evidence>
<dbReference type="EMBL" id="KQ435719">
    <property type="protein sequence ID" value="KOX78729.1"/>
    <property type="molecule type" value="Genomic_DNA"/>
</dbReference>
<proteinExistence type="predicted"/>
<reference evidence="1 2" key="1">
    <citation type="submission" date="2015-07" db="EMBL/GenBank/DDBJ databases">
        <title>The genome of Melipona quadrifasciata.</title>
        <authorList>
            <person name="Pan H."/>
            <person name="Kapheim K."/>
        </authorList>
    </citation>
    <scope>NUCLEOTIDE SEQUENCE [LARGE SCALE GENOMIC DNA]</scope>
    <source>
        <strain evidence="1">0111107301</strain>
        <tissue evidence="1">Whole body</tissue>
    </source>
</reference>
<accession>A0A0M9A9Q3</accession>
<keyword evidence="2" id="KW-1185">Reference proteome</keyword>
<name>A0A0M9A9Q3_9HYME</name>
<protein>
    <submittedName>
        <fullName evidence="1">Uncharacterized protein</fullName>
    </submittedName>
</protein>